<dbReference type="SUPFAM" id="SSF51735">
    <property type="entry name" value="NAD(P)-binding Rossmann-fold domains"/>
    <property type="match status" value="1"/>
</dbReference>
<name>A0ABV5CCU6_9SPHI</name>
<protein>
    <submittedName>
        <fullName evidence="2">CoA-binding protein</fullName>
    </submittedName>
</protein>
<dbReference type="Proteomes" id="UP001580928">
    <property type="component" value="Unassembled WGS sequence"/>
</dbReference>
<reference evidence="2 3" key="1">
    <citation type="submission" date="2024-04" db="EMBL/GenBank/DDBJ databases">
        <title>Albibacterium profundi sp. nov., isolated from sediment of the Challenger Deep of Mariana Trench.</title>
        <authorList>
            <person name="Wang Y."/>
        </authorList>
    </citation>
    <scope>NUCLEOTIDE SEQUENCE [LARGE SCALE GENOMIC DNA]</scope>
    <source>
        <strain evidence="2 3">RHL897</strain>
    </source>
</reference>
<evidence type="ECO:0000313" key="3">
    <source>
        <dbReference type="Proteomes" id="UP001580928"/>
    </source>
</evidence>
<accession>A0ABV5CCU6</accession>
<gene>
    <name evidence="2" type="ORF">WKR92_05575</name>
</gene>
<comment type="caution">
    <text evidence="2">The sequence shown here is derived from an EMBL/GenBank/DDBJ whole genome shotgun (WGS) entry which is preliminary data.</text>
</comment>
<evidence type="ECO:0000259" key="1">
    <source>
        <dbReference type="Pfam" id="PF13380"/>
    </source>
</evidence>
<dbReference type="EMBL" id="JBBVGT010000002">
    <property type="protein sequence ID" value="MFB5945291.1"/>
    <property type="molecule type" value="Genomic_DNA"/>
</dbReference>
<dbReference type="RefSeq" id="WP_375556833.1">
    <property type="nucleotide sequence ID" value="NZ_JBBVGT010000002.1"/>
</dbReference>
<dbReference type="Gene3D" id="3.40.50.720">
    <property type="entry name" value="NAD(P)-binding Rossmann-like Domain"/>
    <property type="match status" value="1"/>
</dbReference>
<organism evidence="2 3">
    <name type="scientific">Albibacterium profundi</name>
    <dbReference type="NCBI Taxonomy" id="3134906"/>
    <lineage>
        <taxon>Bacteria</taxon>
        <taxon>Pseudomonadati</taxon>
        <taxon>Bacteroidota</taxon>
        <taxon>Sphingobacteriia</taxon>
        <taxon>Sphingobacteriales</taxon>
        <taxon>Sphingobacteriaceae</taxon>
        <taxon>Albibacterium</taxon>
    </lineage>
</organism>
<dbReference type="Pfam" id="PF13380">
    <property type="entry name" value="CoA_binding_2"/>
    <property type="match status" value="1"/>
</dbReference>
<dbReference type="InterPro" id="IPR036291">
    <property type="entry name" value="NAD(P)-bd_dom_sf"/>
</dbReference>
<proteinExistence type="predicted"/>
<evidence type="ECO:0000313" key="2">
    <source>
        <dbReference type="EMBL" id="MFB5945291.1"/>
    </source>
</evidence>
<keyword evidence="3" id="KW-1185">Reference proteome</keyword>
<dbReference type="InterPro" id="IPR003781">
    <property type="entry name" value="CoA-bd"/>
</dbReference>
<feature type="domain" description="CoA-binding" evidence="1">
    <location>
        <begin position="2"/>
        <end position="114"/>
    </location>
</feature>
<sequence>MKKTMIIGATPNPDRYAHKAATRLVYTGNKIVNIGIKKGEAAGVQIEKPNNIYNDIHTITLYIGKKKQKEYYDYILDTKPKRLIFNPGAENDELYKLAEENGIEATNACTLVLLASNQF</sequence>